<dbReference type="PANTHER" id="PTHR45339:SF5">
    <property type="entry name" value="HISTIDINE KINASE"/>
    <property type="match status" value="1"/>
</dbReference>
<dbReference type="SUPFAM" id="SSF52172">
    <property type="entry name" value="CheY-like"/>
    <property type="match status" value="1"/>
</dbReference>
<keyword evidence="25" id="KW-1185">Reference proteome</keyword>
<evidence type="ECO:0000256" key="17">
    <source>
        <dbReference type="PROSITE-ProRule" id="PRU00110"/>
    </source>
</evidence>
<feature type="domain" description="Response regulatory" evidence="20">
    <location>
        <begin position="1188"/>
        <end position="1306"/>
    </location>
</feature>
<dbReference type="NCBIfam" id="TIGR00229">
    <property type="entry name" value="sensory_box"/>
    <property type="match status" value="2"/>
</dbReference>
<dbReference type="GO" id="GO:0005524">
    <property type="term" value="F:ATP binding"/>
    <property type="evidence" value="ECO:0007669"/>
    <property type="project" value="UniProtKB-KW"/>
</dbReference>
<dbReference type="PANTHER" id="PTHR45339">
    <property type="entry name" value="HYBRID SIGNAL TRANSDUCTION HISTIDINE KINASE J"/>
    <property type="match status" value="1"/>
</dbReference>
<feature type="modified residue" description="Phosphohistidine" evidence="17">
    <location>
        <position position="1373"/>
    </location>
</feature>
<feature type="domain" description="Histidine kinase" evidence="19">
    <location>
        <begin position="846"/>
        <end position="1067"/>
    </location>
</feature>
<keyword evidence="8" id="KW-0547">Nucleotide-binding</keyword>
<dbReference type="FunFam" id="1.10.287.130:FF:000004">
    <property type="entry name" value="Ethylene receptor 1"/>
    <property type="match status" value="1"/>
</dbReference>
<dbReference type="InterPro" id="IPR011006">
    <property type="entry name" value="CheY-like_superfamily"/>
</dbReference>
<evidence type="ECO:0000256" key="9">
    <source>
        <dbReference type="ARBA" id="ARBA00022777"/>
    </source>
</evidence>
<dbReference type="SMART" id="SM00091">
    <property type="entry name" value="PAS"/>
    <property type="match status" value="2"/>
</dbReference>
<evidence type="ECO:0000259" key="22">
    <source>
        <dbReference type="PROSITE" id="PS50113"/>
    </source>
</evidence>
<dbReference type="Gene3D" id="1.10.287.130">
    <property type="match status" value="1"/>
</dbReference>
<dbReference type="SUPFAM" id="SSF53850">
    <property type="entry name" value="Periplasmic binding protein-like II"/>
    <property type="match status" value="2"/>
</dbReference>
<evidence type="ECO:0000256" key="6">
    <source>
        <dbReference type="ARBA" id="ARBA00022692"/>
    </source>
</evidence>
<dbReference type="FunFam" id="3.30.565.10:FF:000010">
    <property type="entry name" value="Sensor histidine kinase RcsC"/>
    <property type="match status" value="1"/>
</dbReference>
<evidence type="ECO:0000256" key="16">
    <source>
        <dbReference type="ARBA" id="ARBA00070152"/>
    </source>
</evidence>
<feature type="domain" description="PAC" evidence="22">
    <location>
        <begin position="777"/>
        <end position="828"/>
    </location>
</feature>
<dbReference type="Pfam" id="PF02518">
    <property type="entry name" value="HATPase_c"/>
    <property type="match status" value="1"/>
</dbReference>
<dbReference type="CDD" id="cd16922">
    <property type="entry name" value="HATPase_EvgS-ArcB-TorS-like"/>
    <property type="match status" value="1"/>
</dbReference>
<dbReference type="InterPro" id="IPR003594">
    <property type="entry name" value="HATPase_dom"/>
</dbReference>
<keyword evidence="7" id="KW-0732">Signal</keyword>
<evidence type="ECO:0000256" key="12">
    <source>
        <dbReference type="ARBA" id="ARBA00023012"/>
    </source>
</evidence>
<dbReference type="CDD" id="cd17546">
    <property type="entry name" value="REC_hyHK_CKI1_RcsC-like"/>
    <property type="match status" value="1"/>
</dbReference>
<dbReference type="SUPFAM" id="SSF55785">
    <property type="entry name" value="PYP-like sensor domain (PAS domain)"/>
    <property type="match status" value="2"/>
</dbReference>
<comment type="catalytic activity">
    <reaction evidence="1">
        <text>ATP + protein L-histidine = ADP + protein N-phospho-L-histidine.</text>
        <dbReference type="EC" id="2.7.13.3"/>
    </reaction>
</comment>
<dbReference type="Pfam" id="PF08447">
    <property type="entry name" value="PAS_3"/>
    <property type="match status" value="1"/>
</dbReference>
<keyword evidence="9" id="KW-0418">Kinase</keyword>
<dbReference type="InterPro" id="IPR003661">
    <property type="entry name" value="HisK_dim/P_dom"/>
</dbReference>
<evidence type="ECO:0000256" key="14">
    <source>
        <dbReference type="ARBA" id="ARBA00023136"/>
    </source>
</evidence>
<dbReference type="Pfam" id="PF00072">
    <property type="entry name" value="Response_reg"/>
    <property type="match status" value="1"/>
</dbReference>
<dbReference type="PROSITE" id="PS50113">
    <property type="entry name" value="PAC"/>
    <property type="match status" value="2"/>
</dbReference>
<evidence type="ECO:0000259" key="23">
    <source>
        <dbReference type="PROSITE" id="PS50894"/>
    </source>
</evidence>
<dbReference type="PROSITE" id="PS50110">
    <property type="entry name" value="RESPONSE_REGULATORY"/>
    <property type="match status" value="1"/>
</dbReference>
<evidence type="ECO:0000256" key="2">
    <source>
        <dbReference type="ARBA" id="ARBA00004370"/>
    </source>
</evidence>
<dbReference type="SMART" id="SM00062">
    <property type="entry name" value="PBPb"/>
    <property type="match status" value="2"/>
</dbReference>
<dbReference type="Gene3D" id="3.30.565.10">
    <property type="entry name" value="Histidine kinase-like ATPase, C-terminal domain"/>
    <property type="match status" value="1"/>
</dbReference>
<evidence type="ECO:0000256" key="10">
    <source>
        <dbReference type="ARBA" id="ARBA00022840"/>
    </source>
</evidence>
<evidence type="ECO:0000313" key="25">
    <source>
        <dbReference type="Proteomes" id="UP001162793"/>
    </source>
</evidence>
<dbReference type="Pfam" id="PF00512">
    <property type="entry name" value="HisKA"/>
    <property type="match status" value="1"/>
</dbReference>
<sequence>MARVTRAASARLRIGIGAGLLACAVALGWAGGTRDADAEDAAQAVQRLTQFPSKVTVGVISDAMAPLEGVEADRLSGFSGDLLMHLIPQDQVRVIPHVFARRDDLLKAACRGDVDIIMSVAPRSQYDHCLIYSAPYLERPTAVVARNDNTQVAQNPFAPGMRIAVEQGSSLEEELAGQYPSIRLISTPTAADALDAVLHDAADAYVGVTYPTRELMSQPRYRRLSIVQLVNQQVDALHFAAPRGQAMLIRYLDRHLAQLPDATMSELRARWITQGGGSSVGLQLSDDERAMLASLPPLRYAADPDYMPYTFNGTGGAILGIFPEYQNFLSRTLGLRFERVAVRDWAEAIEKARSGEVDILLGMSDQDSRPPGFTFTQPIDATPMVIVGRSDALTVAALPELSGKTVALPASDTLTTLLHQNVPKIRILPARSVNEALSMTATGEADFTIVNLPVADALIRHHFPGELKVTGSANTVESIGVAVSARYAALVPLINRALFAMPEGEQVSIRNKWLSVSYQLGPSASAVLGRFGPAAALVLAALVALFIKQMQLRRENHQRRRAEETLARQLSFQRALMEAVPFPLVANDAAHRYVAVNAAFCNMFGRTRAALLGHTPQELGLYSVGDAVPLSDIDRRAAQAGESTREELIIETPDGQSRNVLYWIEPFHLPDGQPAGTVASLVDISEIRETQARAERLEQRLREVTESLPALVYQFELPPGQAQGRITYVAGKAHETLGVEPQDLLGYLSTPELLIYQDDRERILESVLTSAQELTPFDQRFRHVSPDGSVRWLHARSIPHREADGRTVWNGYLSDVTTEREQADALEAAKNAAESALHAKDRFLAMMSHEIRTPMNGVLGLVELLQQTKLEGEQKQMVSLVQDSGRALLHILDDILDYAKVEAGRLDISPSPTDLREVFDGTVGLLASRAHEKALAVHVDVAANVPASVSVDSIRLRQILFNLLSNAIKFTDTGSVRLSAECTRLTDDTAHLAICVSDTGIGISPEVQATLFAPFVQAERSTTRRYGGTGLGLAISRQLAGLMGGKLVMESVPGHGTAVTLHLAVPMLKARYALPQLAGCSVAIVVDDPAVRHSLTQFAIAAGLQAGPAANADILFTSTAQAEAHAIRITPEACYSGPGNTLSINPLNWHAFVQACERALPQSDHVPIATAAVHAQPAVAPCDAPGAHILVAEDHPINRELIAKQLRLLGYRVTLAEDGVVALERLHEHRFDALLTDCHMPRMDGFDLARHIRHEERAGGPRLPIIAITATTLAEEHARCRAVGMDASLLKPTTLVTLQEALAALWSHEAASADAPPEAPFALSLDDLHAALGADPAAAGLAQVFLSSLAEDAQRLQPLLDAMDRAALRQWAHRTGGALALLHNPNVDAVLEAFRHAVHDGSERDIRVSGRHATRLLAHINALLSAFAPAAADVVHRTQVTDS</sequence>
<keyword evidence="14" id="KW-0472">Membrane</keyword>
<keyword evidence="4 18" id="KW-0597">Phosphoprotein</keyword>
<dbReference type="InterPro" id="IPR000700">
    <property type="entry name" value="PAS-assoc_C"/>
</dbReference>
<keyword evidence="10" id="KW-0067">ATP-binding</keyword>
<dbReference type="InterPro" id="IPR000014">
    <property type="entry name" value="PAS"/>
</dbReference>
<evidence type="ECO:0000256" key="13">
    <source>
        <dbReference type="ARBA" id="ARBA00023026"/>
    </source>
</evidence>
<evidence type="ECO:0000256" key="4">
    <source>
        <dbReference type="ARBA" id="ARBA00022553"/>
    </source>
</evidence>
<dbReference type="CDD" id="cd00082">
    <property type="entry name" value="HisKA"/>
    <property type="match status" value="1"/>
</dbReference>
<dbReference type="InterPro" id="IPR013656">
    <property type="entry name" value="PAS_4"/>
</dbReference>
<dbReference type="EMBL" id="JAMYWC010000009">
    <property type="protein sequence ID" value="MCP1175395.1"/>
    <property type="molecule type" value="Genomic_DNA"/>
</dbReference>
<dbReference type="SUPFAM" id="SSF47226">
    <property type="entry name" value="Histidine-containing phosphotransfer domain, HPT domain"/>
    <property type="match status" value="1"/>
</dbReference>
<protein>
    <recommendedName>
        <fullName evidence="16">Virulence sensor protein BvgS</fullName>
        <ecNumber evidence="3">2.7.13.3</ecNumber>
    </recommendedName>
</protein>
<dbReference type="GO" id="GO:0005886">
    <property type="term" value="C:plasma membrane"/>
    <property type="evidence" value="ECO:0007669"/>
    <property type="project" value="UniProtKB-SubCell"/>
</dbReference>
<dbReference type="Pfam" id="PF08448">
    <property type="entry name" value="PAS_4"/>
    <property type="match status" value="1"/>
</dbReference>
<evidence type="ECO:0000259" key="19">
    <source>
        <dbReference type="PROSITE" id="PS50109"/>
    </source>
</evidence>
<dbReference type="InterPro" id="IPR008207">
    <property type="entry name" value="Sig_transdc_His_kin_Hpt_dom"/>
</dbReference>
<dbReference type="PROSITE" id="PS50109">
    <property type="entry name" value="HIS_KIN"/>
    <property type="match status" value="1"/>
</dbReference>
<evidence type="ECO:0000259" key="21">
    <source>
        <dbReference type="PROSITE" id="PS50112"/>
    </source>
</evidence>
<dbReference type="InterPro" id="IPR036641">
    <property type="entry name" value="HPT_dom_sf"/>
</dbReference>
<dbReference type="Gene3D" id="3.30.450.20">
    <property type="entry name" value="PAS domain"/>
    <property type="match status" value="2"/>
</dbReference>
<dbReference type="SUPFAM" id="SSF47384">
    <property type="entry name" value="Homodimeric domain of signal transducing histidine kinase"/>
    <property type="match status" value="1"/>
</dbReference>
<evidence type="ECO:0000256" key="3">
    <source>
        <dbReference type="ARBA" id="ARBA00012438"/>
    </source>
</evidence>
<dbReference type="SUPFAM" id="SSF55874">
    <property type="entry name" value="ATPase domain of HSP90 chaperone/DNA topoisomerase II/histidine kinase"/>
    <property type="match status" value="1"/>
</dbReference>
<dbReference type="Gene3D" id="3.40.190.10">
    <property type="entry name" value="Periplasmic binding protein-like II"/>
    <property type="match status" value="4"/>
</dbReference>
<reference evidence="25" key="1">
    <citation type="journal article" date="2023" name="Front. Microbiol.">
        <title>Ralstonia chuxiongensis sp. nov., Ralstonia mojiangensis sp. nov., and Ralstonia soli sp. nov., isolated from tobacco fields, are three novel species in the family Burkholderiaceae.</title>
        <authorList>
            <person name="Lu C.H."/>
            <person name="Zhang Y.Y."/>
            <person name="Jiang N."/>
            <person name="Chen W."/>
            <person name="Shao X."/>
            <person name="Zhao Z.M."/>
            <person name="Lu W.L."/>
            <person name="Hu X."/>
            <person name="Xi Y.X."/>
            <person name="Zou S.Y."/>
            <person name="Wei Q.J."/>
            <person name="Lin Z.L."/>
            <person name="Gong L."/>
            <person name="Gai X.T."/>
            <person name="Zhang L.Q."/>
            <person name="Li J.Y."/>
            <person name="Jin Y."/>
            <person name="Xia Z.Y."/>
        </authorList>
    </citation>
    <scope>NUCLEOTIDE SEQUENCE [LARGE SCALE GENOMIC DNA]</scope>
    <source>
        <strain evidence="25">21YRMH01-3</strain>
    </source>
</reference>
<name>A0AA42BJN9_9RALS</name>
<evidence type="ECO:0000313" key="24">
    <source>
        <dbReference type="EMBL" id="MCP1175395.1"/>
    </source>
</evidence>
<comment type="function">
    <text evidence="15">Member of the two-component regulatory system BvgS/BvgA. Phosphorylates BvgA via a four-step phosphorelay in response to environmental signals.</text>
</comment>
<evidence type="ECO:0000256" key="11">
    <source>
        <dbReference type="ARBA" id="ARBA00022989"/>
    </source>
</evidence>
<dbReference type="InterPro" id="IPR013655">
    <property type="entry name" value="PAS_fold_3"/>
</dbReference>
<dbReference type="RefSeq" id="WP_253542100.1">
    <property type="nucleotide sequence ID" value="NZ_JAMYWC010000009.1"/>
</dbReference>
<evidence type="ECO:0000256" key="5">
    <source>
        <dbReference type="ARBA" id="ARBA00022679"/>
    </source>
</evidence>
<dbReference type="SMART" id="SM00387">
    <property type="entry name" value="HATPase_c"/>
    <property type="match status" value="1"/>
</dbReference>
<dbReference type="InterPro" id="IPR005467">
    <property type="entry name" value="His_kinase_dom"/>
</dbReference>
<dbReference type="InterPro" id="IPR001610">
    <property type="entry name" value="PAC"/>
</dbReference>
<keyword evidence="6" id="KW-0812">Transmembrane</keyword>
<dbReference type="PROSITE" id="PS50894">
    <property type="entry name" value="HPT"/>
    <property type="match status" value="1"/>
</dbReference>
<dbReference type="GO" id="GO:0000155">
    <property type="term" value="F:phosphorelay sensor kinase activity"/>
    <property type="evidence" value="ECO:0007669"/>
    <property type="project" value="InterPro"/>
</dbReference>
<keyword evidence="11" id="KW-1133">Transmembrane helix</keyword>
<comment type="caution">
    <text evidence="24">The sequence shown here is derived from an EMBL/GenBank/DDBJ whole genome shotgun (WGS) entry which is preliminary data.</text>
</comment>
<evidence type="ECO:0000256" key="8">
    <source>
        <dbReference type="ARBA" id="ARBA00022741"/>
    </source>
</evidence>
<dbReference type="InterPro" id="IPR036890">
    <property type="entry name" value="HATPase_C_sf"/>
</dbReference>
<dbReference type="Pfam" id="PF00497">
    <property type="entry name" value="SBP_bac_3"/>
    <property type="match status" value="1"/>
</dbReference>
<proteinExistence type="predicted"/>
<keyword evidence="12" id="KW-0902">Two-component regulatory system</keyword>
<dbReference type="PROSITE" id="PS50112">
    <property type="entry name" value="PAS"/>
    <property type="match status" value="1"/>
</dbReference>
<dbReference type="Proteomes" id="UP001162793">
    <property type="component" value="Unassembled WGS sequence"/>
</dbReference>
<dbReference type="CDD" id="cd00130">
    <property type="entry name" value="PAS"/>
    <property type="match status" value="2"/>
</dbReference>
<dbReference type="EC" id="2.7.13.3" evidence="3"/>
<evidence type="ECO:0000256" key="7">
    <source>
        <dbReference type="ARBA" id="ARBA00022729"/>
    </source>
</evidence>
<dbReference type="SMART" id="SM00086">
    <property type="entry name" value="PAC"/>
    <property type="match status" value="2"/>
</dbReference>
<evidence type="ECO:0000259" key="20">
    <source>
        <dbReference type="PROSITE" id="PS50110"/>
    </source>
</evidence>
<dbReference type="InterPro" id="IPR001638">
    <property type="entry name" value="Solute-binding_3/MltF_N"/>
</dbReference>
<dbReference type="SMART" id="SM00448">
    <property type="entry name" value="REC"/>
    <property type="match status" value="1"/>
</dbReference>
<feature type="domain" description="PAS" evidence="21">
    <location>
        <begin position="697"/>
        <end position="775"/>
    </location>
</feature>
<accession>A0AA42BJN9</accession>
<comment type="subcellular location">
    <subcellularLocation>
        <location evidence="2">Membrane</location>
    </subcellularLocation>
</comment>
<feature type="domain" description="HPt" evidence="23">
    <location>
        <begin position="1334"/>
        <end position="1434"/>
    </location>
</feature>
<keyword evidence="5" id="KW-0808">Transferase</keyword>
<dbReference type="PRINTS" id="PR00344">
    <property type="entry name" value="BCTRLSENSOR"/>
</dbReference>
<evidence type="ECO:0000256" key="1">
    <source>
        <dbReference type="ARBA" id="ARBA00000085"/>
    </source>
</evidence>
<dbReference type="CDD" id="cd01007">
    <property type="entry name" value="PBP2_BvgS_HisK_like"/>
    <property type="match status" value="2"/>
</dbReference>
<dbReference type="InterPro" id="IPR035965">
    <property type="entry name" value="PAS-like_dom_sf"/>
</dbReference>
<organism evidence="24 25">
    <name type="scientific">Ralstonia chuxiongensis</name>
    <dbReference type="NCBI Taxonomy" id="2957504"/>
    <lineage>
        <taxon>Bacteria</taxon>
        <taxon>Pseudomonadati</taxon>
        <taxon>Pseudomonadota</taxon>
        <taxon>Betaproteobacteria</taxon>
        <taxon>Burkholderiales</taxon>
        <taxon>Burkholderiaceae</taxon>
        <taxon>Ralstonia</taxon>
    </lineage>
</organism>
<evidence type="ECO:0000256" key="18">
    <source>
        <dbReference type="PROSITE-ProRule" id="PRU00169"/>
    </source>
</evidence>
<feature type="domain" description="PAC" evidence="22">
    <location>
        <begin position="643"/>
        <end position="696"/>
    </location>
</feature>
<dbReference type="SMART" id="SM00388">
    <property type="entry name" value="HisKA"/>
    <property type="match status" value="1"/>
</dbReference>
<feature type="modified residue" description="4-aspartylphosphate" evidence="18">
    <location>
        <position position="1237"/>
    </location>
</feature>
<gene>
    <name evidence="24" type="ORF">NKG59_23770</name>
</gene>
<dbReference type="InterPro" id="IPR004358">
    <property type="entry name" value="Sig_transdc_His_kin-like_C"/>
</dbReference>
<dbReference type="InterPro" id="IPR001789">
    <property type="entry name" value="Sig_transdc_resp-reg_receiver"/>
</dbReference>
<dbReference type="InterPro" id="IPR036097">
    <property type="entry name" value="HisK_dim/P_sf"/>
</dbReference>
<keyword evidence="13" id="KW-0843">Virulence</keyword>
<dbReference type="Gene3D" id="3.40.50.2300">
    <property type="match status" value="1"/>
</dbReference>
<evidence type="ECO:0000256" key="15">
    <source>
        <dbReference type="ARBA" id="ARBA00058004"/>
    </source>
</evidence>